<feature type="domain" description="Histidine kinase" evidence="13">
    <location>
        <begin position="344"/>
        <end position="561"/>
    </location>
</feature>
<dbReference type="InterPro" id="IPR050736">
    <property type="entry name" value="Sensor_HK_Regulatory"/>
</dbReference>
<dbReference type="GO" id="GO:0005524">
    <property type="term" value="F:ATP binding"/>
    <property type="evidence" value="ECO:0007669"/>
    <property type="project" value="UniProtKB-KW"/>
</dbReference>
<evidence type="ECO:0000256" key="1">
    <source>
        <dbReference type="ARBA" id="ARBA00000085"/>
    </source>
</evidence>
<comment type="caution">
    <text evidence="14">The sequence shown here is derived from an EMBL/GenBank/DDBJ whole genome shotgun (WGS) entry which is preliminary data.</text>
</comment>
<dbReference type="SMART" id="SM00387">
    <property type="entry name" value="HATPase_c"/>
    <property type="match status" value="1"/>
</dbReference>
<dbReference type="PROSITE" id="PS50109">
    <property type="entry name" value="HIS_KIN"/>
    <property type="match status" value="1"/>
</dbReference>
<dbReference type="SUPFAM" id="SSF55874">
    <property type="entry name" value="ATPase domain of HSP90 chaperone/DNA topoisomerase II/histidine kinase"/>
    <property type="match status" value="1"/>
</dbReference>
<accession>A0ABV1NQ08</accession>
<evidence type="ECO:0000256" key="3">
    <source>
        <dbReference type="ARBA" id="ARBA00012438"/>
    </source>
</evidence>
<proteinExistence type="predicted"/>
<feature type="transmembrane region" description="Helical" evidence="12">
    <location>
        <begin position="61"/>
        <end position="79"/>
    </location>
</feature>
<evidence type="ECO:0000259" key="13">
    <source>
        <dbReference type="PROSITE" id="PS50109"/>
    </source>
</evidence>
<feature type="transmembrane region" description="Helical" evidence="12">
    <location>
        <begin position="183"/>
        <end position="201"/>
    </location>
</feature>
<feature type="transmembrane region" description="Helical" evidence="12">
    <location>
        <begin position="150"/>
        <end position="171"/>
    </location>
</feature>
<keyword evidence="8" id="KW-0418">Kinase</keyword>
<dbReference type="Proteomes" id="UP001445732">
    <property type="component" value="Unassembled WGS sequence"/>
</dbReference>
<evidence type="ECO:0000256" key="4">
    <source>
        <dbReference type="ARBA" id="ARBA00022475"/>
    </source>
</evidence>
<dbReference type="InterPro" id="IPR003594">
    <property type="entry name" value="HATPase_dom"/>
</dbReference>
<feature type="transmembrane region" description="Helical" evidence="12">
    <location>
        <begin position="264"/>
        <end position="282"/>
    </location>
</feature>
<feature type="transmembrane region" description="Helical" evidence="12">
    <location>
        <begin position="213"/>
        <end position="234"/>
    </location>
</feature>
<dbReference type="SMART" id="SM00388">
    <property type="entry name" value="HisKA"/>
    <property type="match status" value="1"/>
</dbReference>
<dbReference type="SUPFAM" id="SSF47384">
    <property type="entry name" value="Homodimeric domain of signal transducing histidine kinase"/>
    <property type="match status" value="1"/>
</dbReference>
<feature type="transmembrane region" description="Helical" evidence="12">
    <location>
        <begin position="240"/>
        <end position="257"/>
    </location>
</feature>
<feature type="transmembrane region" description="Helical" evidence="12">
    <location>
        <begin position="33"/>
        <end position="55"/>
    </location>
</feature>
<dbReference type="PANTHER" id="PTHR43711:SF31">
    <property type="entry name" value="HISTIDINE KINASE"/>
    <property type="match status" value="1"/>
</dbReference>
<dbReference type="EC" id="2.7.13.3" evidence="3"/>
<feature type="transmembrane region" description="Helical" evidence="12">
    <location>
        <begin position="86"/>
        <end position="106"/>
    </location>
</feature>
<keyword evidence="15" id="KW-1185">Reference proteome</keyword>
<dbReference type="InterPro" id="IPR036890">
    <property type="entry name" value="HATPase_C_sf"/>
</dbReference>
<dbReference type="PRINTS" id="PR00344">
    <property type="entry name" value="BCTRLSENSOR"/>
</dbReference>
<dbReference type="InterPro" id="IPR036097">
    <property type="entry name" value="HisK_dim/P_sf"/>
</dbReference>
<keyword evidence="14" id="KW-0067">ATP-binding</keyword>
<dbReference type="PANTHER" id="PTHR43711">
    <property type="entry name" value="TWO-COMPONENT HISTIDINE KINASE"/>
    <property type="match status" value="1"/>
</dbReference>
<dbReference type="Pfam" id="PF00512">
    <property type="entry name" value="HisKA"/>
    <property type="match status" value="1"/>
</dbReference>
<protein>
    <recommendedName>
        <fullName evidence="3">histidine kinase</fullName>
        <ecNumber evidence="3">2.7.13.3</ecNumber>
    </recommendedName>
</protein>
<keyword evidence="11 12" id="KW-0472">Membrane</keyword>
<dbReference type="InterPro" id="IPR004358">
    <property type="entry name" value="Sig_transdc_His_kin-like_C"/>
</dbReference>
<comment type="subcellular location">
    <subcellularLocation>
        <location evidence="2">Cell membrane</location>
        <topology evidence="2">Multi-pass membrane protein</topology>
    </subcellularLocation>
</comment>
<keyword evidence="4" id="KW-1003">Cell membrane</keyword>
<dbReference type="InterPro" id="IPR003661">
    <property type="entry name" value="HisK_dim/P_dom"/>
</dbReference>
<gene>
    <name evidence="14" type="ORF">ABN401_10800</name>
</gene>
<evidence type="ECO:0000256" key="6">
    <source>
        <dbReference type="ARBA" id="ARBA00022679"/>
    </source>
</evidence>
<evidence type="ECO:0000256" key="11">
    <source>
        <dbReference type="ARBA" id="ARBA00023136"/>
    </source>
</evidence>
<keyword evidence="6" id="KW-0808">Transferase</keyword>
<dbReference type="Pfam" id="PF05231">
    <property type="entry name" value="MASE1"/>
    <property type="match status" value="1"/>
</dbReference>
<comment type="catalytic activity">
    <reaction evidence="1">
        <text>ATP + protein L-histidine = ADP + protein N-phospho-L-histidine.</text>
        <dbReference type="EC" id="2.7.13.3"/>
    </reaction>
</comment>
<keyword evidence="7 12" id="KW-0812">Transmembrane</keyword>
<keyword evidence="14" id="KW-0547">Nucleotide-binding</keyword>
<keyword evidence="9 12" id="KW-1133">Transmembrane helix</keyword>
<keyword evidence="5" id="KW-0597">Phosphoprotein</keyword>
<dbReference type="Gene3D" id="1.10.287.130">
    <property type="match status" value="1"/>
</dbReference>
<evidence type="ECO:0000256" key="2">
    <source>
        <dbReference type="ARBA" id="ARBA00004651"/>
    </source>
</evidence>
<dbReference type="CDD" id="cd00082">
    <property type="entry name" value="HisKA"/>
    <property type="match status" value="1"/>
</dbReference>
<feature type="transmembrane region" description="Helical" evidence="12">
    <location>
        <begin position="294"/>
        <end position="314"/>
    </location>
</feature>
<evidence type="ECO:0000256" key="8">
    <source>
        <dbReference type="ARBA" id="ARBA00022777"/>
    </source>
</evidence>
<dbReference type="RefSeq" id="WP_349684850.1">
    <property type="nucleotide sequence ID" value="NZ_JBEGDD010000008.1"/>
</dbReference>
<sequence length="561" mass="58987">MAYSRAMNSTDAEVGGLGAVSSRAPKVTTAATLFAEPLVPMITVVGVMILTVLAISTARTAGLVAALWAANAVAVAVWLRSGRGLSYDLSFGGLVCIGVMAGQFLAGNRPDLAVMFTMANMAEVVAGVFLARRFAPTLNLASVDGAGRFILCAALAPIGGGLIAATGLSLMQGADFLSSFQTWWFGHALGLAVVAPFILALEKQPIRAMLSPWRALETALLIGLLGVTCFLVYFMMRFQFGFVLIPVLILIAARLRVVGVTAALVVVSVCAIGSLIIGSGTWRVDPSDLAERAMLTQLTLLFGFVPIVLVASLLEERDRLSERAKAGQLRAERASEAKSRLLANVAHEIKSPIGGVIGIGDLWSSGQLGPVTETQREMAEMMVKTARQVEALSHDLLDVARAESGAVKVELRPTDVPGVLDDVCRATALRPEAARLKLTVVAEGDGLVALADSQRLAQVIDNLATNAVKYAAAGGEVIFRASRIYDGVRIEVIDRGPGLSPEKQAQLFEPFNRLGLERSAVEGHGIGLALAKRLVELQGGTIGVVSAPGQGSTFWIELPAA</sequence>
<dbReference type="InterPro" id="IPR007895">
    <property type="entry name" value="MASE1"/>
</dbReference>
<reference evidence="14 15" key="1">
    <citation type="submission" date="2024-06" db="EMBL/GenBank/DDBJ databases">
        <title>Brevundimonas sp. C11.</title>
        <authorList>
            <person name="Maltman C."/>
        </authorList>
    </citation>
    <scope>NUCLEOTIDE SEQUENCE [LARGE SCALE GENOMIC DNA]</scope>
    <source>
        <strain evidence="14 15">C11</strain>
    </source>
</reference>
<evidence type="ECO:0000256" key="7">
    <source>
        <dbReference type="ARBA" id="ARBA00022692"/>
    </source>
</evidence>
<evidence type="ECO:0000256" key="9">
    <source>
        <dbReference type="ARBA" id="ARBA00022989"/>
    </source>
</evidence>
<dbReference type="Gene3D" id="3.30.565.10">
    <property type="entry name" value="Histidine kinase-like ATPase, C-terminal domain"/>
    <property type="match status" value="1"/>
</dbReference>
<feature type="transmembrane region" description="Helical" evidence="12">
    <location>
        <begin position="112"/>
        <end position="130"/>
    </location>
</feature>
<name>A0ABV1NQ08_9CAUL</name>
<keyword evidence="10" id="KW-0902">Two-component regulatory system</keyword>
<dbReference type="EMBL" id="JBEGDD010000008">
    <property type="protein sequence ID" value="MEQ7155697.1"/>
    <property type="molecule type" value="Genomic_DNA"/>
</dbReference>
<dbReference type="InterPro" id="IPR005467">
    <property type="entry name" value="His_kinase_dom"/>
</dbReference>
<organism evidence="14 15">
    <name type="scientific">Brevundimonas aurifodinae</name>
    <dbReference type="NCBI Taxonomy" id="1508312"/>
    <lineage>
        <taxon>Bacteria</taxon>
        <taxon>Pseudomonadati</taxon>
        <taxon>Pseudomonadota</taxon>
        <taxon>Alphaproteobacteria</taxon>
        <taxon>Caulobacterales</taxon>
        <taxon>Caulobacteraceae</taxon>
        <taxon>Brevundimonas</taxon>
    </lineage>
</organism>
<dbReference type="Pfam" id="PF02518">
    <property type="entry name" value="HATPase_c"/>
    <property type="match status" value="1"/>
</dbReference>
<evidence type="ECO:0000256" key="10">
    <source>
        <dbReference type="ARBA" id="ARBA00023012"/>
    </source>
</evidence>
<evidence type="ECO:0000313" key="15">
    <source>
        <dbReference type="Proteomes" id="UP001445732"/>
    </source>
</evidence>
<evidence type="ECO:0000256" key="5">
    <source>
        <dbReference type="ARBA" id="ARBA00022553"/>
    </source>
</evidence>
<evidence type="ECO:0000313" key="14">
    <source>
        <dbReference type="EMBL" id="MEQ7155697.1"/>
    </source>
</evidence>
<evidence type="ECO:0000256" key="12">
    <source>
        <dbReference type="SAM" id="Phobius"/>
    </source>
</evidence>